<evidence type="ECO:0000256" key="1">
    <source>
        <dbReference type="SAM" id="MobiDB-lite"/>
    </source>
</evidence>
<name>A0A427Y5V7_9TREE</name>
<gene>
    <name evidence="2" type="ORF">EHS24_004712</name>
</gene>
<dbReference type="GeneID" id="39589255"/>
<comment type="caution">
    <text evidence="2">The sequence shown here is derived from an EMBL/GenBank/DDBJ whole genome shotgun (WGS) entry which is preliminary data.</text>
</comment>
<dbReference type="Proteomes" id="UP000279236">
    <property type="component" value="Unassembled WGS sequence"/>
</dbReference>
<organism evidence="2 3">
    <name type="scientific">Apiotrichum porosum</name>
    <dbReference type="NCBI Taxonomy" id="105984"/>
    <lineage>
        <taxon>Eukaryota</taxon>
        <taxon>Fungi</taxon>
        <taxon>Dikarya</taxon>
        <taxon>Basidiomycota</taxon>
        <taxon>Agaricomycotina</taxon>
        <taxon>Tremellomycetes</taxon>
        <taxon>Trichosporonales</taxon>
        <taxon>Trichosporonaceae</taxon>
        <taxon>Apiotrichum</taxon>
    </lineage>
</organism>
<dbReference type="EMBL" id="RSCE01000002">
    <property type="protein sequence ID" value="RSH86456.1"/>
    <property type="molecule type" value="Genomic_DNA"/>
</dbReference>
<dbReference type="AlphaFoldDB" id="A0A427Y5V7"/>
<proteinExistence type="predicted"/>
<accession>A0A427Y5V7</accession>
<dbReference type="RefSeq" id="XP_028479241.1">
    <property type="nucleotide sequence ID" value="XM_028620269.1"/>
</dbReference>
<protein>
    <submittedName>
        <fullName evidence="2">Uncharacterized protein</fullName>
    </submittedName>
</protein>
<reference evidence="2 3" key="1">
    <citation type="submission" date="2018-11" db="EMBL/GenBank/DDBJ databases">
        <title>Genome sequence of Apiotrichum porosum DSM 27194.</title>
        <authorList>
            <person name="Aliyu H."/>
            <person name="Gorte O."/>
            <person name="Ochsenreither K."/>
        </authorList>
    </citation>
    <scope>NUCLEOTIDE SEQUENCE [LARGE SCALE GENOMIC DNA]</scope>
    <source>
        <strain evidence="2 3">DSM 27194</strain>
    </source>
</reference>
<feature type="region of interest" description="Disordered" evidence="1">
    <location>
        <begin position="1"/>
        <end position="23"/>
    </location>
</feature>
<evidence type="ECO:0000313" key="2">
    <source>
        <dbReference type="EMBL" id="RSH86456.1"/>
    </source>
</evidence>
<sequence>MPAASSSAPSWPLFNTTNTNTTRTPAFRYDTTKGTDLRAYVLDTTVSSQTVFEMGSIMGPILKQAASIRPFVATAIGREAGLGVRNKVHREMLRRNGTIHAELSQQGYDVEDLRFGPLPPQNYREFLNFSRVVRYQQYAVTWNSEVKTASAAGRLPRIIFPVSRVQEPVAPIGAQNCQLVLCKSDLVRAGRLKTSASNQAIWKALQGTIIKPGGRQDDQKFRLFLEEPSSWTGDRNLPTRRVPSVAVLKKPRRQYASVEPSKMGSCQLSADLWNWFRDDEEYKWYLHHHNAALWGPAKAMWKQME</sequence>
<keyword evidence="3" id="KW-1185">Reference proteome</keyword>
<evidence type="ECO:0000313" key="3">
    <source>
        <dbReference type="Proteomes" id="UP000279236"/>
    </source>
</evidence>